<gene>
    <name evidence="2" type="ORF">NDU88_003202</name>
</gene>
<proteinExistence type="predicted"/>
<evidence type="ECO:0000313" key="2">
    <source>
        <dbReference type="EMBL" id="KAJ1150409.1"/>
    </source>
</evidence>
<sequence>MCSPRPESLGLEDIVAELSPLRLSEQGKDGTSRSGLSEPSIWGGLGGHANEDKPKEEAAGKEKSENTYEKDKKDTGGDYVKLEKQEVEGNAYKTKGDADQACEGDA</sequence>
<keyword evidence="3" id="KW-1185">Reference proteome</keyword>
<protein>
    <submittedName>
        <fullName evidence="2">Uncharacterized protein</fullName>
    </submittedName>
</protein>
<evidence type="ECO:0000256" key="1">
    <source>
        <dbReference type="SAM" id="MobiDB-lite"/>
    </source>
</evidence>
<name>A0AAV7RGQ7_PLEWA</name>
<accession>A0AAV7RGQ7</accession>
<dbReference type="EMBL" id="JANPWB010000009">
    <property type="protein sequence ID" value="KAJ1150409.1"/>
    <property type="molecule type" value="Genomic_DNA"/>
</dbReference>
<comment type="caution">
    <text evidence="2">The sequence shown here is derived from an EMBL/GenBank/DDBJ whole genome shotgun (WGS) entry which is preliminary data.</text>
</comment>
<feature type="region of interest" description="Disordered" evidence="1">
    <location>
        <begin position="22"/>
        <end position="83"/>
    </location>
</feature>
<reference evidence="2" key="1">
    <citation type="journal article" date="2022" name="bioRxiv">
        <title>Sequencing and chromosome-scale assembly of the giantPleurodeles waltlgenome.</title>
        <authorList>
            <person name="Brown T."/>
            <person name="Elewa A."/>
            <person name="Iarovenko S."/>
            <person name="Subramanian E."/>
            <person name="Araus A.J."/>
            <person name="Petzold A."/>
            <person name="Susuki M."/>
            <person name="Suzuki K.-i.T."/>
            <person name="Hayashi T."/>
            <person name="Toyoda A."/>
            <person name="Oliveira C."/>
            <person name="Osipova E."/>
            <person name="Leigh N.D."/>
            <person name="Simon A."/>
            <person name="Yun M.H."/>
        </authorList>
    </citation>
    <scope>NUCLEOTIDE SEQUENCE</scope>
    <source>
        <strain evidence="2">20211129_DDA</strain>
        <tissue evidence="2">Liver</tissue>
    </source>
</reference>
<organism evidence="2 3">
    <name type="scientific">Pleurodeles waltl</name>
    <name type="common">Iberian ribbed newt</name>
    <dbReference type="NCBI Taxonomy" id="8319"/>
    <lineage>
        <taxon>Eukaryota</taxon>
        <taxon>Metazoa</taxon>
        <taxon>Chordata</taxon>
        <taxon>Craniata</taxon>
        <taxon>Vertebrata</taxon>
        <taxon>Euteleostomi</taxon>
        <taxon>Amphibia</taxon>
        <taxon>Batrachia</taxon>
        <taxon>Caudata</taxon>
        <taxon>Salamandroidea</taxon>
        <taxon>Salamandridae</taxon>
        <taxon>Pleurodelinae</taxon>
        <taxon>Pleurodeles</taxon>
    </lineage>
</organism>
<dbReference type="AlphaFoldDB" id="A0AAV7RGQ7"/>
<feature type="compositionally biased region" description="Basic and acidic residues" evidence="1">
    <location>
        <begin position="49"/>
        <end position="83"/>
    </location>
</feature>
<dbReference type="Proteomes" id="UP001066276">
    <property type="component" value="Chromosome 5"/>
</dbReference>
<evidence type="ECO:0000313" key="3">
    <source>
        <dbReference type="Proteomes" id="UP001066276"/>
    </source>
</evidence>